<evidence type="ECO:0000256" key="1">
    <source>
        <dbReference type="ARBA" id="ARBA00022617"/>
    </source>
</evidence>
<keyword evidence="3" id="KW-0408">Iron</keyword>
<evidence type="ECO:0000259" key="5">
    <source>
        <dbReference type="PROSITE" id="PS50255"/>
    </source>
</evidence>
<feature type="domain" description="Cytochrome b5 heme-binding" evidence="5">
    <location>
        <begin position="38"/>
        <end position="118"/>
    </location>
</feature>
<protein>
    <submittedName>
        <fullName evidence="6">Cytochrome b5 domain-containing protein</fullName>
    </submittedName>
</protein>
<dbReference type="Gene3D" id="3.10.120.10">
    <property type="entry name" value="Cytochrome b5-like heme/steroid binding domain"/>
    <property type="match status" value="1"/>
</dbReference>
<accession>A0A6N7Q6D9</accession>
<gene>
    <name evidence="6" type="ORF">GF068_38980</name>
</gene>
<dbReference type="SMART" id="SM01117">
    <property type="entry name" value="Cyt-b5"/>
    <property type="match status" value="1"/>
</dbReference>
<evidence type="ECO:0000256" key="4">
    <source>
        <dbReference type="ARBA" id="ARBA00038168"/>
    </source>
</evidence>
<sequence length="119" mass="13216">MNTRRVVLAAVLAFVLAWGTLVGLAVQKTRHPTAPRGARVLSRAEVARHDRPEDCWLVIRGKVYDVSDYIAAHPAPPRTITEHCGEESTTAFETKERGRSHSPQAWQLLESYLVGEVAD</sequence>
<evidence type="ECO:0000313" key="6">
    <source>
        <dbReference type="EMBL" id="MRG97864.1"/>
    </source>
</evidence>
<dbReference type="GO" id="GO:0016020">
    <property type="term" value="C:membrane"/>
    <property type="evidence" value="ECO:0007669"/>
    <property type="project" value="TreeGrafter"/>
</dbReference>
<name>A0A6N7Q6D9_9BACT</name>
<dbReference type="EMBL" id="WJIE01000022">
    <property type="protein sequence ID" value="MRG97864.1"/>
    <property type="molecule type" value="Genomic_DNA"/>
</dbReference>
<dbReference type="Proteomes" id="UP000440224">
    <property type="component" value="Unassembled WGS sequence"/>
</dbReference>
<comment type="similarity">
    <text evidence="4">Belongs to the cytochrome b5 family.</text>
</comment>
<evidence type="ECO:0000256" key="3">
    <source>
        <dbReference type="ARBA" id="ARBA00023004"/>
    </source>
</evidence>
<reference evidence="6 7" key="1">
    <citation type="submission" date="2019-10" db="EMBL/GenBank/DDBJ databases">
        <title>A soil myxobacterium in the family Polyangiaceae.</title>
        <authorList>
            <person name="Li Y."/>
            <person name="Wang J."/>
        </authorList>
    </citation>
    <scope>NUCLEOTIDE SEQUENCE [LARGE SCALE GENOMIC DNA]</scope>
    <source>
        <strain evidence="6 7">DSM 14734</strain>
    </source>
</reference>
<keyword evidence="2" id="KW-0479">Metal-binding</keyword>
<dbReference type="InterPro" id="IPR050668">
    <property type="entry name" value="Cytochrome_b5"/>
</dbReference>
<keyword evidence="7" id="KW-1185">Reference proteome</keyword>
<dbReference type="InterPro" id="IPR001199">
    <property type="entry name" value="Cyt_B5-like_heme/steroid-bd"/>
</dbReference>
<dbReference type="OrthoDB" id="8173637at2"/>
<comment type="caution">
    <text evidence="6">The sequence shown here is derived from an EMBL/GenBank/DDBJ whole genome shotgun (WGS) entry which is preliminary data.</text>
</comment>
<dbReference type="RefSeq" id="WP_153824642.1">
    <property type="nucleotide sequence ID" value="NZ_WJIE01000022.1"/>
</dbReference>
<dbReference type="PANTHER" id="PTHR19359">
    <property type="entry name" value="CYTOCHROME B5"/>
    <property type="match status" value="1"/>
</dbReference>
<evidence type="ECO:0000313" key="7">
    <source>
        <dbReference type="Proteomes" id="UP000440224"/>
    </source>
</evidence>
<keyword evidence="1" id="KW-0349">Heme</keyword>
<dbReference type="GO" id="GO:0020037">
    <property type="term" value="F:heme binding"/>
    <property type="evidence" value="ECO:0007669"/>
    <property type="project" value="TreeGrafter"/>
</dbReference>
<organism evidence="6 7">
    <name type="scientific">Polyangium spumosum</name>
    <dbReference type="NCBI Taxonomy" id="889282"/>
    <lineage>
        <taxon>Bacteria</taxon>
        <taxon>Pseudomonadati</taxon>
        <taxon>Myxococcota</taxon>
        <taxon>Polyangia</taxon>
        <taxon>Polyangiales</taxon>
        <taxon>Polyangiaceae</taxon>
        <taxon>Polyangium</taxon>
    </lineage>
</organism>
<dbReference type="SUPFAM" id="SSF55856">
    <property type="entry name" value="Cytochrome b5-like heme/steroid binding domain"/>
    <property type="match status" value="1"/>
</dbReference>
<dbReference type="InterPro" id="IPR036400">
    <property type="entry name" value="Cyt_B5-like_heme/steroid_sf"/>
</dbReference>
<dbReference type="AlphaFoldDB" id="A0A6N7Q6D9"/>
<dbReference type="Pfam" id="PF00173">
    <property type="entry name" value="Cyt-b5"/>
    <property type="match status" value="1"/>
</dbReference>
<proteinExistence type="inferred from homology"/>
<evidence type="ECO:0000256" key="2">
    <source>
        <dbReference type="ARBA" id="ARBA00022723"/>
    </source>
</evidence>
<dbReference type="GO" id="GO:0046872">
    <property type="term" value="F:metal ion binding"/>
    <property type="evidence" value="ECO:0007669"/>
    <property type="project" value="UniProtKB-KW"/>
</dbReference>
<dbReference type="PROSITE" id="PS50255">
    <property type="entry name" value="CYTOCHROME_B5_2"/>
    <property type="match status" value="1"/>
</dbReference>